<dbReference type="Proteomes" id="UP000189674">
    <property type="component" value="Chromosome"/>
</dbReference>
<dbReference type="RefSeq" id="WP_146661556.1">
    <property type="nucleotide sequence ID" value="NZ_CP019791.1"/>
</dbReference>
<gene>
    <name evidence="2" type="ORF">STSP2_01672</name>
</gene>
<keyword evidence="1" id="KW-1133">Transmembrane helix</keyword>
<dbReference type="AlphaFoldDB" id="A0A1U9NL27"/>
<accession>A0A1U9NL27</accession>
<dbReference type="KEGG" id="alus:STSP2_01672"/>
<organism evidence="2 3">
    <name type="scientific">Anaerohalosphaera lusitana</name>
    <dbReference type="NCBI Taxonomy" id="1936003"/>
    <lineage>
        <taxon>Bacteria</taxon>
        <taxon>Pseudomonadati</taxon>
        <taxon>Planctomycetota</taxon>
        <taxon>Phycisphaerae</taxon>
        <taxon>Sedimentisphaerales</taxon>
        <taxon>Anaerohalosphaeraceae</taxon>
        <taxon>Anaerohalosphaera</taxon>
    </lineage>
</organism>
<keyword evidence="1" id="KW-0812">Transmembrane</keyword>
<name>A0A1U9NL27_9BACT</name>
<protein>
    <submittedName>
        <fullName evidence="2">Uncharacterized protein</fullName>
    </submittedName>
</protein>
<dbReference type="STRING" id="1936003.STSP2_01672"/>
<evidence type="ECO:0000313" key="3">
    <source>
        <dbReference type="Proteomes" id="UP000189674"/>
    </source>
</evidence>
<reference evidence="3" key="1">
    <citation type="submission" date="2017-02" db="EMBL/GenBank/DDBJ databases">
        <title>Comparative genomics and description of representatives of a novel lineage of planctomycetes thriving in anoxic sediments.</title>
        <authorList>
            <person name="Spring S."/>
            <person name="Bunk B."/>
            <person name="Sproer C."/>
        </authorList>
    </citation>
    <scope>NUCLEOTIDE SEQUENCE [LARGE SCALE GENOMIC DNA]</scope>
    <source>
        <strain evidence="3">ST-NAGAB-D1</strain>
    </source>
</reference>
<keyword evidence="3" id="KW-1185">Reference proteome</keyword>
<proteinExistence type="predicted"/>
<evidence type="ECO:0000256" key="1">
    <source>
        <dbReference type="SAM" id="Phobius"/>
    </source>
</evidence>
<feature type="transmembrane region" description="Helical" evidence="1">
    <location>
        <begin position="40"/>
        <end position="64"/>
    </location>
</feature>
<keyword evidence="1" id="KW-0472">Membrane</keyword>
<feature type="transmembrane region" description="Helical" evidence="1">
    <location>
        <begin position="12"/>
        <end position="34"/>
    </location>
</feature>
<evidence type="ECO:0000313" key="2">
    <source>
        <dbReference type="EMBL" id="AQT68507.1"/>
    </source>
</evidence>
<dbReference type="EMBL" id="CP019791">
    <property type="protein sequence ID" value="AQT68507.1"/>
    <property type="molecule type" value="Genomic_DNA"/>
</dbReference>
<sequence>MAKEFNPTKAKILGYAATISGFLAILIGLLLYFARPDHEHIMVVLLVLLGVGFIDILLGVVFFYTARLAEKHFQENYGISKDGPK</sequence>